<evidence type="ECO:0000313" key="2">
    <source>
        <dbReference type="EMBL" id="CEM28140.1"/>
    </source>
</evidence>
<dbReference type="VEuPathDB" id="CryptoDB:Vbra_17635"/>
<evidence type="ECO:0000313" key="3">
    <source>
        <dbReference type="Proteomes" id="UP000041254"/>
    </source>
</evidence>
<dbReference type="InParanoid" id="A0A0G4GF47"/>
<name>A0A0G4GF47_VITBC</name>
<gene>
    <name evidence="2" type="ORF">Vbra_17635</name>
</gene>
<feature type="region of interest" description="Disordered" evidence="1">
    <location>
        <begin position="31"/>
        <end position="83"/>
    </location>
</feature>
<keyword evidence="3" id="KW-1185">Reference proteome</keyword>
<organism evidence="2 3">
    <name type="scientific">Vitrella brassicaformis (strain CCMP3155)</name>
    <dbReference type="NCBI Taxonomy" id="1169540"/>
    <lineage>
        <taxon>Eukaryota</taxon>
        <taxon>Sar</taxon>
        <taxon>Alveolata</taxon>
        <taxon>Colpodellida</taxon>
        <taxon>Vitrellaceae</taxon>
        <taxon>Vitrella</taxon>
    </lineage>
</organism>
<dbReference type="AlphaFoldDB" id="A0A0G4GF47"/>
<dbReference type="Proteomes" id="UP000041254">
    <property type="component" value="Unassembled WGS sequence"/>
</dbReference>
<protein>
    <submittedName>
        <fullName evidence="2">Uncharacterized protein</fullName>
    </submittedName>
</protein>
<reference evidence="2 3" key="1">
    <citation type="submission" date="2014-11" db="EMBL/GenBank/DDBJ databases">
        <authorList>
            <person name="Zhu J."/>
            <person name="Qi W."/>
            <person name="Song R."/>
        </authorList>
    </citation>
    <scope>NUCLEOTIDE SEQUENCE [LARGE SCALE GENOMIC DNA]</scope>
</reference>
<sequence length="106" mass="10954">MLRRAFPRPGAPRGRSKAKLSLVAAMDSYQPDEAADVVDQGAAPSQDDEGKLQQGDSGMRADSVGGEAGESGGDAPESQLLVASRPNNGLVAIAVDLRHVAQKRSA</sequence>
<accession>A0A0G4GF47</accession>
<evidence type="ECO:0000256" key="1">
    <source>
        <dbReference type="SAM" id="MobiDB-lite"/>
    </source>
</evidence>
<proteinExistence type="predicted"/>
<dbReference type="EMBL" id="CDMY01000646">
    <property type="protein sequence ID" value="CEM28140.1"/>
    <property type="molecule type" value="Genomic_DNA"/>
</dbReference>